<dbReference type="Gene3D" id="3.30.70.270">
    <property type="match status" value="1"/>
</dbReference>
<dbReference type="EMBL" id="CP019062">
    <property type="protein sequence ID" value="AVF35460.1"/>
    <property type="molecule type" value="Genomic_DNA"/>
</dbReference>
<feature type="transmembrane region" description="Helical" evidence="5">
    <location>
        <begin position="125"/>
        <end position="143"/>
    </location>
</feature>
<dbReference type="PANTHER" id="PTHR45138">
    <property type="entry name" value="REGULATORY COMPONENTS OF SENSORY TRANSDUCTION SYSTEM"/>
    <property type="match status" value="1"/>
</dbReference>
<reference evidence="8" key="1">
    <citation type="submission" date="2017-01" db="EMBL/GenBank/DDBJ databases">
        <title>Genome sequence of Rouxiella sp. ERMR1:05.</title>
        <authorList>
            <person name="Kumar R."/>
            <person name="Singh D."/>
            <person name="Kumar S."/>
        </authorList>
    </citation>
    <scope>NUCLEOTIDE SEQUENCE [LARGE SCALE GENOMIC DNA]</scope>
    <source>
        <strain evidence="8">ERMR1:05</strain>
    </source>
</reference>
<protein>
    <recommendedName>
        <fullName evidence="3">diguanylate cyclase</fullName>
        <ecNumber evidence="3">2.7.7.65</ecNumber>
    </recommendedName>
</protein>
<evidence type="ECO:0000256" key="1">
    <source>
        <dbReference type="ARBA" id="ARBA00001946"/>
    </source>
</evidence>
<name>A0A2L1URB3_9GAMM</name>
<dbReference type="GO" id="GO:1902201">
    <property type="term" value="P:negative regulation of bacterial-type flagellum-dependent cell motility"/>
    <property type="evidence" value="ECO:0007669"/>
    <property type="project" value="TreeGrafter"/>
</dbReference>
<feature type="transmembrane region" description="Helical" evidence="5">
    <location>
        <begin position="155"/>
        <end position="176"/>
    </location>
</feature>
<dbReference type="FunFam" id="3.30.70.270:FF:000001">
    <property type="entry name" value="Diguanylate cyclase domain protein"/>
    <property type="match status" value="1"/>
</dbReference>
<proteinExistence type="predicted"/>
<feature type="transmembrane region" description="Helical" evidence="5">
    <location>
        <begin position="25"/>
        <end position="44"/>
    </location>
</feature>
<evidence type="ECO:0000313" key="7">
    <source>
        <dbReference type="EMBL" id="AVF35460.1"/>
    </source>
</evidence>
<dbReference type="OrthoDB" id="9812260at2"/>
<feature type="domain" description="GGDEF" evidence="6">
    <location>
        <begin position="223"/>
        <end position="354"/>
    </location>
</feature>
<comment type="cofactor">
    <cofactor evidence="1">
        <name>Mg(2+)</name>
        <dbReference type="ChEBI" id="CHEBI:18420"/>
    </cofactor>
</comment>
<organism evidence="7 8">
    <name type="scientific">Rahnella sikkimica</name>
    <dbReference type="NCBI Taxonomy" id="1805933"/>
    <lineage>
        <taxon>Bacteria</taxon>
        <taxon>Pseudomonadati</taxon>
        <taxon>Pseudomonadota</taxon>
        <taxon>Gammaproteobacteria</taxon>
        <taxon>Enterobacterales</taxon>
        <taxon>Yersiniaceae</taxon>
        <taxon>Rahnella</taxon>
    </lineage>
</organism>
<evidence type="ECO:0000256" key="2">
    <source>
        <dbReference type="ARBA" id="ARBA00004665"/>
    </source>
</evidence>
<accession>A0A2L1URB3</accession>
<dbReference type="EC" id="2.7.7.65" evidence="3"/>
<gene>
    <name evidence="7" type="primary">adrA</name>
    <name evidence="7" type="ORF">BV494_11215</name>
</gene>
<dbReference type="InterPro" id="IPR050469">
    <property type="entry name" value="Diguanylate_Cyclase"/>
</dbReference>
<dbReference type="SUPFAM" id="SSF55073">
    <property type="entry name" value="Nucleotide cyclase"/>
    <property type="match status" value="1"/>
</dbReference>
<evidence type="ECO:0000313" key="8">
    <source>
        <dbReference type="Proteomes" id="UP000239197"/>
    </source>
</evidence>
<keyword evidence="5" id="KW-0812">Transmembrane</keyword>
<dbReference type="Proteomes" id="UP000239197">
    <property type="component" value="Chromosome"/>
</dbReference>
<dbReference type="GO" id="GO:0052621">
    <property type="term" value="F:diguanylate cyclase activity"/>
    <property type="evidence" value="ECO:0007669"/>
    <property type="project" value="UniProtKB-EC"/>
</dbReference>
<evidence type="ECO:0000256" key="3">
    <source>
        <dbReference type="ARBA" id="ARBA00012528"/>
    </source>
</evidence>
<evidence type="ECO:0000256" key="4">
    <source>
        <dbReference type="ARBA" id="ARBA00034247"/>
    </source>
</evidence>
<feature type="transmembrane region" description="Helical" evidence="5">
    <location>
        <begin position="50"/>
        <end position="69"/>
    </location>
</feature>
<evidence type="ECO:0000256" key="5">
    <source>
        <dbReference type="SAM" id="Phobius"/>
    </source>
</evidence>
<keyword evidence="5" id="KW-0472">Membrane</keyword>
<dbReference type="InterPro" id="IPR043128">
    <property type="entry name" value="Rev_trsase/Diguanyl_cyclase"/>
</dbReference>
<dbReference type="InterPro" id="IPR000160">
    <property type="entry name" value="GGDEF_dom"/>
</dbReference>
<sequence>MPKKLHTTLVNDTHHSGMRFAKRTYLPRIVGLGTGSFCVGSVIIEHSTPIWLWALLFLNGFIWPHIAYWKAKRSATPFISEIHNLQADAIFGGIWIAVMGFNALPSATIFAMMGMNNISAGGQRLFFRCVIAQITVAISLLLIADIPFRPETTPLQLYLCLPMIMIYPILLGNVTYRTSRKLAEHKQAIMQISVRDGLTGLYNRRHWESLLNTELESFRRYRHKTTLVLIDIDHFKAINDNYGHSIGDQAIILLAQELQHTLRAADIIGRYGGDEFAAILPHSTELQARRAIERLQSRLDNSLFPQHPDLKIHISAGIAECDDVQETATHWLNAADHALYEAKKNGRNRVETAN</sequence>
<evidence type="ECO:0000259" key="6">
    <source>
        <dbReference type="PROSITE" id="PS50887"/>
    </source>
</evidence>
<dbReference type="GO" id="GO:0005886">
    <property type="term" value="C:plasma membrane"/>
    <property type="evidence" value="ECO:0007669"/>
    <property type="project" value="TreeGrafter"/>
</dbReference>
<dbReference type="SMART" id="SM00267">
    <property type="entry name" value="GGDEF"/>
    <property type="match status" value="1"/>
</dbReference>
<dbReference type="Pfam" id="PF00990">
    <property type="entry name" value="GGDEF"/>
    <property type="match status" value="1"/>
</dbReference>
<dbReference type="GO" id="GO:0043709">
    <property type="term" value="P:cell adhesion involved in single-species biofilm formation"/>
    <property type="evidence" value="ECO:0007669"/>
    <property type="project" value="TreeGrafter"/>
</dbReference>
<keyword evidence="8" id="KW-1185">Reference proteome</keyword>
<dbReference type="InterPro" id="IPR029787">
    <property type="entry name" value="Nucleotide_cyclase"/>
</dbReference>
<keyword evidence="5" id="KW-1133">Transmembrane helix</keyword>
<comment type="catalytic activity">
    <reaction evidence="4">
        <text>2 GTP = 3',3'-c-di-GMP + 2 diphosphate</text>
        <dbReference type="Rhea" id="RHEA:24898"/>
        <dbReference type="ChEBI" id="CHEBI:33019"/>
        <dbReference type="ChEBI" id="CHEBI:37565"/>
        <dbReference type="ChEBI" id="CHEBI:58805"/>
        <dbReference type="EC" id="2.7.7.65"/>
    </reaction>
</comment>
<dbReference type="CDD" id="cd01949">
    <property type="entry name" value="GGDEF"/>
    <property type="match status" value="1"/>
</dbReference>
<dbReference type="Pfam" id="PF05230">
    <property type="entry name" value="MASE2"/>
    <property type="match status" value="1"/>
</dbReference>
<dbReference type="AlphaFoldDB" id="A0A2L1URB3"/>
<dbReference type="PANTHER" id="PTHR45138:SF24">
    <property type="entry name" value="DIGUANYLATE CYCLASE DGCC-RELATED"/>
    <property type="match status" value="1"/>
</dbReference>
<comment type="pathway">
    <text evidence="2">Purine metabolism; 3',5'-cyclic di-GMP biosynthesis.</text>
</comment>
<feature type="transmembrane region" description="Helical" evidence="5">
    <location>
        <begin position="90"/>
        <end position="113"/>
    </location>
</feature>
<dbReference type="RefSeq" id="WP_104922951.1">
    <property type="nucleotide sequence ID" value="NZ_CP019062.1"/>
</dbReference>
<dbReference type="NCBIfam" id="TIGR00254">
    <property type="entry name" value="GGDEF"/>
    <property type="match status" value="1"/>
</dbReference>
<dbReference type="InterPro" id="IPR007894">
    <property type="entry name" value="MASE2"/>
</dbReference>
<dbReference type="KEGG" id="rox:BV494_11215"/>
<dbReference type="PROSITE" id="PS50887">
    <property type="entry name" value="GGDEF"/>
    <property type="match status" value="1"/>
</dbReference>